<evidence type="ECO:0000313" key="2">
    <source>
        <dbReference type="EMBL" id="GAA2212054.1"/>
    </source>
</evidence>
<keyword evidence="3" id="KW-1185">Reference proteome</keyword>
<organism evidence="2 3">
    <name type="scientific">Nonomuraea monospora</name>
    <dbReference type="NCBI Taxonomy" id="568818"/>
    <lineage>
        <taxon>Bacteria</taxon>
        <taxon>Bacillati</taxon>
        <taxon>Actinomycetota</taxon>
        <taxon>Actinomycetes</taxon>
        <taxon>Streptosporangiales</taxon>
        <taxon>Streptosporangiaceae</taxon>
        <taxon>Nonomuraea</taxon>
    </lineage>
</organism>
<keyword evidence="1" id="KW-0732">Signal</keyword>
<accession>A0ABN3CRH4</accession>
<reference evidence="2 3" key="1">
    <citation type="journal article" date="2019" name="Int. J. Syst. Evol. Microbiol.">
        <title>The Global Catalogue of Microorganisms (GCM) 10K type strain sequencing project: providing services to taxonomists for standard genome sequencing and annotation.</title>
        <authorList>
            <consortium name="The Broad Institute Genomics Platform"/>
            <consortium name="The Broad Institute Genome Sequencing Center for Infectious Disease"/>
            <person name="Wu L."/>
            <person name="Ma J."/>
        </authorList>
    </citation>
    <scope>NUCLEOTIDE SEQUENCE [LARGE SCALE GENOMIC DNA]</scope>
    <source>
        <strain evidence="2 3">JCM 16114</strain>
    </source>
</reference>
<dbReference type="EMBL" id="BAAAQX010000024">
    <property type="protein sequence ID" value="GAA2212054.1"/>
    <property type="molecule type" value="Genomic_DNA"/>
</dbReference>
<gene>
    <name evidence="2" type="ORF">GCM10009850_075160</name>
</gene>
<name>A0ABN3CRH4_9ACTN</name>
<dbReference type="Proteomes" id="UP001499843">
    <property type="component" value="Unassembled WGS sequence"/>
</dbReference>
<comment type="caution">
    <text evidence="2">The sequence shown here is derived from an EMBL/GenBank/DDBJ whole genome shotgun (WGS) entry which is preliminary data.</text>
</comment>
<protein>
    <recommendedName>
        <fullName evidence="4">Secreted protein</fullName>
    </recommendedName>
</protein>
<sequence>MRLRALAAALCTVLLAAPAAADTPDPVTALAAAPGGDTGKLCISVPVGAMAQAFNAFLASLAAPSQVGQAPSGPVVPENMLVLQAAPC</sequence>
<feature type="chain" id="PRO_5046144688" description="Secreted protein" evidence="1">
    <location>
        <begin position="22"/>
        <end position="88"/>
    </location>
</feature>
<dbReference type="RefSeq" id="WP_344485818.1">
    <property type="nucleotide sequence ID" value="NZ_BAAAQX010000024.1"/>
</dbReference>
<proteinExistence type="predicted"/>
<evidence type="ECO:0008006" key="4">
    <source>
        <dbReference type="Google" id="ProtNLM"/>
    </source>
</evidence>
<evidence type="ECO:0000256" key="1">
    <source>
        <dbReference type="SAM" id="SignalP"/>
    </source>
</evidence>
<feature type="signal peptide" evidence="1">
    <location>
        <begin position="1"/>
        <end position="21"/>
    </location>
</feature>
<evidence type="ECO:0000313" key="3">
    <source>
        <dbReference type="Proteomes" id="UP001499843"/>
    </source>
</evidence>